<feature type="region of interest" description="Disordered" evidence="12">
    <location>
        <begin position="90"/>
        <end position="110"/>
    </location>
</feature>
<evidence type="ECO:0000256" key="4">
    <source>
        <dbReference type="ARBA" id="ARBA00022452"/>
    </source>
</evidence>
<dbReference type="Gene3D" id="2.170.130.10">
    <property type="entry name" value="TonB-dependent receptor, plug domain"/>
    <property type="match status" value="1"/>
</dbReference>
<protein>
    <submittedName>
        <fullName evidence="16">Iron complex outermembrane receptor protein</fullName>
    </submittedName>
</protein>
<keyword evidence="3 10" id="KW-0813">Transport</keyword>
<dbReference type="EMBL" id="QJKB01000004">
    <property type="protein sequence ID" value="PXX43119.1"/>
    <property type="molecule type" value="Genomic_DNA"/>
</dbReference>
<evidence type="ECO:0000256" key="8">
    <source>
        <dbReference type="ARBA" id="ARBA00023170"/>
    </source>
</evidence>
<keyword evidence="13" id="KW-0732">Signal</keyword>
<comment type="caution">
    <text evidence="16">The sequence shown here is derived from an EMBL/GenBank/DDBJ whole genome shotgun (WGS) entry which is preliminary data.</text>
</comment>
<evidence type="ECO:0000256" key="7">
    <source>
        <dbReference type="ARBA" id="ARBA00023136"/>
    </source>
</evidence>
<dbReference type="InterPro" id="IPR037066">
    <property type="entry name" value="Plug_dom_sf"/>
</dbReference>
<evidence type="ECO:0000256" key="5">
    <source>
        <dbReference type="ARBA" id="ARBA00022692"/>
    </source>
</evidence>
<evidence type="ECO:0000256" key="2">
    <source>
        <dbReference type="ARBA" id="ARBA00009810"/>
    </source>
</evidence>
<evidence type="ECO:0000313" key="16">
    <source>
        <dbReference type="EMBL" id="PXX43119.1"/>
    </source>
</evidence>
<evidence type="ECO:0000256" key="10">
    <source>
        <dbReference type="PROSITE-ProRule" id="PRU01360"/>
    </source>
</evidence>
<feature type="domain" description="TonB-dependent receptor-like beta-barrel" evidence="14">
    <location>
        <begin position="428"/>
        <end position="904"/>
    </location>
</feature>
<dbReference type="OrthoDB" id="8530571at2"/>
<evidence type="ECO:0000259" key="15">
    <source>
        <dbReference type="Pfam" id="PF07715"/>
    </source>
</evidence>
<name>A0A318J5K1_9BURK</name>
<sequence length="946" mass="100995">MKLKTIARCIALMGISASSSGWVLAQDKPAPAPQRVEITGSSIKRIASEGALPIEIITRKQLEASGIVTAEQFIANLNINGNGSDNLASNADVTSGAQRGNNGASSANLRGQGADNTLVLLNGRRIATHGMKGSAVDLNSIPMAAVERIEVLKDGASAIYGTDAIGGVINFILRKNYNGLEAQAFTDISQQDGGNIKRVSVVGGFGDLEQDNYNVLLTATHSENDALRGDQRDFVNTFQPNRGLSVDTRGTPNATVFATSLANTILSNKSNNGPVFPGTTQVMNAINVLALPGGAGCGAIDGMAAYDAKLWDVASSKYACAWDTGRAAVLQQPVKNDNFVGRATFKIGTHQLFAEVVGSQVEVSKRFSPNQVSPGTNFPASSFYPSTGSAYNNVFNAIVAVFPSIEANRGAPIAYRWRCMECGNREITTKTEAGRLQLGADGQIGKWDYRVGLSRAYSESESRLGSGYNYTVALANALGTGVINPFLKPGEKQSQAALDLINSTSAAGVTLYGGKTTLTQADAALSGEIWQLPAGAVMAAVGMDIRKEEYTFNGDARAASVRPAILNAPFDDGNALPKVSRDIRAVYAEVLVPVFKSLEVTVAGRQDHYSGFGNTFNPKLSFRYTPTETLLFRGSYNTGFRAPSFNQLFNGITDSPYAGKDLADPATCPTLKVDSSKPGCSSITPNILTGGKTTLGPEKAKQGTVGVVWAPSSNFSANADIWEIRKENSITTIDLPTMLANYELFKAQFLRDSTGAMIFVDQRWVNAGSAITRGVEIGAKANGEILSGKWTAGLDGSYLLEKKSRPMANAPYGESEVGRFTFTGDLGLKWKHTAYVTYTRGDWTGTFTQIYRDGYKDQVLPGVQNGLIVPSNYNPTVKAYTIYNMSVSYSGIKNLTLTAGLKNIFNTDPPFAITYDSNTGAGSSWEPRVADPRGRSFTLLANYKFK</sequence>
<dbReference type="InterPro" id="IPR012910">
    <property type="entry name" value="Plug_dom"/>
</dbReference>
<evidence type="ECO:0000313" key="17">
    <source>
        <dbReference type="Proteomes" id="UP000247792"/>
    </source>
</evidence>
<dbReference type="Gene3D" id="2.40.170.20">
    <property type="entry name" value="TonB-dependent receptor, beta-barrel domain"/>
    <property type="match status" value="1"/>
</dbReference>
<keyword evidence="7 10" id="KW-0472">Membrane</keyword>
<dbReference type="GO" id="GO:0009279">
    <property type="term" value="C:cell outer membrane"/>
    <property type="evidence" value="ECO:0007669"/>
    <property type="project" value="UniProtKB-SubCell"/>
</dbReference>
<dbReference type="InterPro" id="IPR039426">
    <property type="entry name" value="TonB-dep_rcpt-like"/>
</dbReference>
<evidence type="ECO:0000256" key="1">
    <source>
        <dbReference type="ARBA" id="ARBA00004571"/>
    </source>
</evidence>
<evidence type="ECO:0000256" key="12">
    <source>
        <dbReference type="SAM" id="MobiDB-lite"/>
    </source>
</evidence>
<evidence type="ECO:0000256" key="13">
    <source>
        <dbReference type="SAM" id="SignalP"/>
    </source>
</evidence>
<keyword evidence="8 16" id="KW-0675">Receptor</keyword>
<dbReference type="Pfam" id="PF07715">
    <property type="entry name" value="Plug"/>
    <property type="match status" value="1"/>
</dbReference>
<evidence type="ECO:0000256" key="6">
    <source>
        <dbReference type="ARBA" id="ARBA00023077"/>
    </source>
</evidence>
<evidence type="ECO:0000259" key="14">
    <source>
        <dbReference type="Pfam" id="PF00593"/>
    </source>
</evidence>
<dbReference type="Proteomes" id="UP000247792">
    <property type="component" value="Unassembled WGS sequence"/>
</dbReference>
<reference evidence="16 17" key="1">
    <citation type="submission" date="2018-05" db="EMBL/GenBank/DDBJ databases">
        <title>Genomic Encyclopedia of Type Strains, Phase IV (KMG-IV): sequencing the most valuable type-strain genomes for metagenomic binning, comparative biology and taxonomic classification.</title>
        <authorList>
            <person name="Goeker M."/>
        </authorList>
    </citation>
    <scope>NUCLEOTIDE SEQUENCE [LARGE SCALE GENOMIC DNA]</scope>
    <source>
        <strain evidence="16 17">DSM 19792</strain>
    </source>
</reference>
<feature type="signal peptide" evidence="13">
    <location>
        <begin position="1"/>
        <end position="25"/>
    </location>
</feature>
<dbReference type="PROSITE" id="PS52016">
    <property type="entry name" value="TONB_DEPENDENT_REC_3"/>
    <property type="match status" value="1"/>
</dbReference>
<dbReference type="PANTHER" id="PTHR47234">
    <property type="match status" value="1"/>
</dbReference>
<dbReference type="InterPro" id="IPR036942">
    <property type="entry name" value="Beta-barrel_TonB_sf"/>
</dbReference>
<feature type="chain" id="PRO_5016305607" evidence="13">
    <location>
        <begin position="26"/>
        <end position="946"/>
    </location>
</feature>
<keyword evidence="4 10" id="KW-1134">Transmembrane beta strand</keyword>
<feature type="compositionally biased region" description="Polar residues" evidence="12">
    <location>
        <begin position="90"/>
        <end position="109"/>
    </location>
</feature>
<proteinExistence type="inferred from homology"/>
<comment type="similarity">
    <text evidence="2 10 11">Belongs to the TonB-dependent receptor family.</text>
</comment>
<dbReference type="AlphaFoldDB" id="A0A318J5K1"/>
<organism evidence="16 17">
    <name type="scientific">Undibacterium pigrum</name>
    <dbReference type="NCBI Taxonomy" id="401470"/>
    <lineage>
        <taxon>Bacteria</taxon>
        <taxon>Pseudomonadati</taxon>
        <taxon>Pseudomonadota</taxon>
        <taxon>Betaproteobacteria</taxon>
        <taxon>Burkholderiales</taxon>
        <taxon>Oxalobacteraceae</taxon>
        <taxon>Undibacterium</taxon>
    </lineage>
</organism>
<feature type="domain" description="TonB-dependent receptor plug" evidence="15">
    <location>
        <begin position="68"/>
        <end position="168"/>
    </location>
</feature>
<comment type="subcellular location">
    <subcellularLocation>
        <location evidence="1 10">Cell outer membrane</location>
        <topology evidence="1 10">Multi-pass membrane protein</topology>
    </subcellularLocation>
</comment>
<evidence type="ECO:0000256" key="11">
    <source>
        <dbReference type="RuleBase" id="RU003357"/>
    </source>
</evidence>
<evidence type="ECO:0000256" key="9">
    <source>
        <dbReference type="ARBA" id="ARBA00023237"/>
    </source>
</evidence>
<keyword evidence="17" id="KW-1185">Reference proteome</keyword>
<evidence type="ECO:0000256" key="3">
    <source>
        <dbReference type="ARBA" id="ARBA00022448"/>
    </source>
</evidence>
<dbReference type="RefSeq" id="WP_110255675.1">
    <property type="nucleotide sequence ID" value="NZ_QJKB01000004.1"/>
</dbReference>
<dbReference type="InterPro" id="IPR000531">
    <property type="entry name" value="Beta-barrel_TonB"/>
</dbReference>
<keyword evidence="5 10" id="KW-0812">Transmembrane</keyword>
<keyword evidence="9 10" id="KW-0998">Cell outer membrane</keyword>
<dbReference type="PANTHER" id="PTHR47234:SF2">
    <property type="entry name" value="TONB-DEPENDENT RECEPTOR"/>
    <property type="match status" value="1"/>
</dbReference>
<gene>
    <name evidence="16" type="ORF">DFR42_104120</name>
</gene>
<keyword evidence="6 11" id="KW-0798">TonB box</keyword>
<accession>A0A318J5K1</accession>
<dbReference type="SUPFAM" id="SSF56935">
    <property type="entry name" value="Porins"/>
    <property type="match status" value="1"/>
</dbReference>
<dbReference type="Pfam" id="PF00593">
    <property type="entry name" value="TonB_dep_Rec_b-barrel"/>
    <property type="match status" value="1"/>
</dbReference>